<dbReference type="PIRSF" id="PIRSF011396">
    <property type="entry name" value="Trp_halogenase"/>
    <property type="match status" value="1"/>
</dbReference>
<dbReference type="PANTHER" id="PTHR43747">
    <property type="entry name" value="FAD-BINDING PROTEIN"/>
    <property type="match status" value="1"/>
</dbReference>
<gene>
    <name evidence="1" type="ORF">MNKW57_02990</name>
</gene>
<sequence length="506" mass="56876">MDKPFSVLIVGGGTAGWMAANLMAKYWHGQGVEIALLESDQIGTIGVGEGSTPYLKSFFRTLEIPESEWMPACNATYKCGIRFPNWSTATGYESYYHPFFSPLDREVGMEFFRNANLRRSGLDVPANPTDFFHAPFLSASARAPVAAQPMPFEMDYGYHFDAGLLGAFLREKARSLGVRHIVDTVEHVERDGDRVVAVRAASAGHIEADFFVDCTGFRAMLIGGMPGYRFREFSDTLYNNAAVTVQVPRDDDAPLISETVSEAMSAGWMWRIPLQTRTGCGYVYSDRFISADQAGQELREKLGLADETRLNHVKMRVGRTEQHWHGNCLAVGLSQGFIEPLEATALMLVQFTIERFLERFEPGTMDSAICREQQGIQEAYNLHINELFDGVLDYVAAHYALNNRDDTPYWRAAREEIHISERLRAILAVWDGDSDFDAMLEREGAKLIYSGPSWYCLLAGMGRFPVRLKADPARRGDSIDAVRAFCESNLPRFRPHQQQLEALEQQ</sequence>
<protein>
    <submittedName>
        <fullName evidence="1">Tryptophan 7-halogenase</fullName>
    </submittedName>
</protein>
<name>A0ABQ6LV60_9GAMM</name>
<evidence type="ECO:0000313" key="1">
    <source>
        <dbReference type="EMBL" id="GMG85978.1"/>
    </source>
</evidence>
<dbReference type="Proteomes" id="UP001224392">
    <property type="component" value="Unassembled WGS sequence"/>
</dbReference>
<dbReference type="InterPro" id="IPR006905">
    <property type="entry name" value="Flavin_halogenase"/>
</dbReference>
<keyword evidence="2" id="KW-1185">Reference proteome</keyword>
<reference evidence="1 2" key="1">
    <citation type="submission" date="2023-04" db="EMBL/GenBank/DDBJ databases">
        <title>Marinobulbifer ophiurae gen. nov., sp. Nov., isolate from tissue of brittle star Ophioplocus japonicus.</title>
        <authorList>
            <person name="Kawano K."/>
            <person name="Sawayama S."/>
            <person name="Nakagawa S."/>
        </authorList>
    </citation>
    <scope>NUCLEOTIDE SEQUENCE [LARGE SCALE GENOMIC DNA]</scope>
    <source>
        <strain evidence="1 2">NKW57</strain>
    </source>
</reference>
<evidence type="ECO:0000313" key="2">
    <source>
        <dbReference type="Proteomes" id="UP001224392"/>
    </source>
</evidence>
<dbReference type="PANTHER" id="PTHR43747:SF4">
    <property type="entry name" value="FLAVIN-DEPENDENT TRYPTOPHAN HALOGENASE"/>
    <property type="match status" value="1"/>
</dbReference>
<dbReference type="RefSeq" id="WP_285762497.1">
    <property type="nucleotide sequence ID" value="NZ_BSYJ01000001.1"/>
</dbReference>
<dbReference type="Pfam" id="PF04820">
    <property type="entry name" value="Trp_halogenase"/>
    <property type="match status" value="1"/>
</dbReference>
<dbReference type="InterPro" id="IPR050816">
    <property type="entry name" value="Flavin-dep_Halogenase_NPB"/>
</dbReference>
<accession>A0ABQ6LV60</accession>
<comment type="caution">
    <text evidence="1">The sequence shown here is derived from an EMBL/GenBank/DDBJ whole genome shotgun (WGS) entry which is preliminary data.</text>
</comment>
<dbReference type="EMBL" id="BSYJ01000001">
    <property type="protein sequence ID" value="GMG85978.1"/>
    <property type="molecule type" value="Genomic_DNA"/>
</dbReference>
<proteinExistence type="predicted"/>
<dbReference type="Gene3D" id="3.50.50.60">
    <property type="entry name" value="FAD/NAD(P)-binding domain"/>
    <property type="match status" value="1"/>
</dbReference>
<dbReference type="InterPro" id="IPR033856">
    <property type="entry name" value="Trp_halogen"/>
</dbReference>
<organism evidence="1 2">
    <name type="scientific">Biformimicrobium ophioploci</name>
    <dbReference type="NCBI Taxonomy" id="3036711"/>
    <lineage>
        <taxon>Bacteria</taxon>
        <taxon>Pseudomonadati</taxon>
        <taxon>Pseudomonadota</taxon>
        <taxon>Gammaproteobacteria</taxon>
        <taxon>Cellvibrionales</taxon>
        <taxon>Microbulbiferaceae</taxon>
        <taxon>Biformimicrobium</taxon>
    </lineage>
</organism>
<dbReference type="SUPFAM" id="SSF51905">
    <property type="entry name" value="FAD/NAD(P)-binding domain"/>
    <property type="match status" value="1"/>
</dbReference>
<dbReference type="InterPro" id="IPR036188">
    <property type="entry name" value="FAD/NAD-bd_sf"/>
</dbReference>